<sequence>MSSEENFDPENIVKKVIDLYNDDQLESAYLLAKENIEKIPINHMFYNSIIFYFSLTILKLKKDEDIAKVYEYRDYFETSSKYSKTNEEKKIANKFFCELFEKIQHYGIERLESLYLMPNT</sequence>
<comment type="caution">
    <text evidence="1">The sequence shown here is derived from an EMBL/GenBank/DDBJ whole genome shotgun (WGS) entry which is preliminary data.</text>
</comment>
<evidence type="ECO:0000313" key="2">
    <source>
        <dbReference type="Proteomes" id="UP000789702"/>
    </source>
</evidence>
<reference evidence="1" key="1">
    <citation type="submission" date="2021-06" db="EMBL/GenBank/DDBJ databases">
        <authorList>
            <person name="Kallberg Y."/>
            <person name="Tangrot J."/>
            <person name="Rosling A."/>
        </authorList>
    </citation>
    <scope>NUCLEOTIDE SEQUENCE</scope>
    <source>
        <strain evidence="1">IL203A</strain>
    </source>
</reference>
<evidence type="ECO:0000313" key="1">
    <source>
        <dbReference type="EMBL" id="CAG8718386.1"/>
    </source>
</evidence>
<organism evidence="1 2">
    <name type="scientific">Dentiscutata heterogama</name>
    <dbReference type="NCBI Taxonomy" id="1316150"/>
    <lineage>
        <taxon>Eukaryota</taxon>
        <taxon>Fungi</taxon>
        <taxon>Fungi incertae sedis</taxon>
        <taxon>Mucoromycota</taxon>
        <taxon>Glomeromycotina</taxon>
        <taxon>Glomeromycetes</taxon>
        <taxon>Diversisporales</taxon>
        <taxon>Gigasporaceae</taxon>
        <taxon>Dentiscutata</taxon>
    </lineage>
</organism>
<name>A0ACA9PPW8_9GLOM</name>
<accession>A0ACA9PPW8</accession>
<proteinExistence type="predicted"/>
<protein>
    <submittedName>
        <fullName evidence="1">10414_t:CDS:1</fullName>
    </submittedName>
</protein>
<dbReference type="Proteomes" id="UP000789702">
    <property type="component" value="Unassembled WGS sequence"/>
</dbReference>
<dbReference type="EMBL" id="CAJVPU010031982">
    <property type="protein sequence ID" value="CAG8718386.1"/>
    <property type="molecule type" value="Genomic_DNA"/>
</dbReference>
<feature type="non-terminal residue" evidence="1">
    <location>
        <position position="120"/>
    </location>
</feature>
<gene>
    <name evidence="1" type="ORF">DHETER_LOCUS12683</name>
</gene>
<keyword evidence="2" id="KW-1185">Reference proteome</keyword>